<proteinExistence type="predicted"/>
<feature type="domain" description="Sialidase" evidence="2">
    <location>
        <begin position="43"/>
        <end position="127"/>
    </location>
</feature>
<evidence type="ECO:0000313" key="3">
    <source>
        <dbReference type="EMBL" id="QDU44760.1"/>
    </source>
</evidence>
<name>A0A517ZQL0_9PLAN</name>
<dbReference type="Pfam" id="PF13088">
    <property type="entry name" value="BNR_2"/>
    <property type="match status" value="2"/>
</dbReference>
<dbReference type="PANTHER" id="PTHR43752">
    <property type="entry name" value="BNR/ASP-BOX REPEAT FAMILY PROTEIN"/>
    <property type="match status" value="1"/>
</dbReference>
<feature type="compositionally biased region" description="Polar residues" evidence="1">
    <location>
        <begin position="276"/>
        <end position="285"/>
    </location>
</feature>
<dbReference type="Proteomes" id="UP000319383">
    <property type="component" value="Chromosome"/>
</dbReference>
<dbReference type="Gene3D" id="2.120.10.10">
    <property type="match status" value="1"/>
</dbReference>
<protein>
    <recommendedName>
        <fullName evidence="2">Sialidase domain-containing protein</fullName>
    </recommendedName>
</protein>
<accession>A0A517ZQL0</accession>
<feature type="region of interest" description="Disordered" evidence="1">
    <location>
        <begin position="263"/>
        <end position="287"/>
    </location>
</feature>
<feature type="domain" description="Sialidase" evidence="2">
    <location>
        <begin position="196"/>
        <end position="363"/>
    </location>
</feature>
<keyword evidence="4" id="KW-1185">Reference proteome</keyword>
<reference evidence="3 4" key="1">
    <citation type="submission" date="2019-02" db="EMBL/GenBank/DDBJ databases">
        <title>Deep-cultivation of Planctomycetes and their phenomic and genomic characterization uncovers novel biology.</title>
        <authorList>
            <person name="Wiegand S."/>
            <person name="Jogler M."/>
            <person name="Boedeker C."/>
            <person name="Pinto D."/>
            <person name="Vollmers J."/>
            <person name="Rivas-Marin E."/>
            <person name="Kohn T."/>
            <person name="Peeters S.H."/>
            <person name="Heuer A."/>
            <person name="Rast P."/>
            <person name="Oberbeckmann S."/>
            <person name="Bunk B."/>
            <person name="Jeske O."/>
            <person name="Meyerdierks A."/>
            <person name="Storesund J.E."/>
            <person name="Kallscheuer N."/>
            <person name="Luecker S."/>
            <person name="Lage O.M."/>
            <person name="Pohl T."/>
            <person name="Merkel B.J."/>
            <person name="Hornburger P."/>
            <person name="Mueller R.-W."/>
            <person name="Bruemmer F."/>
            <person name="Labrenz M."/>
            <person name="Spormann A.M."/>
            <person name="Op den Camp H."/>
            <person name="Overmann J."/>
            <person name="Amann R."/>
            <person name="Jetten M.S.M."/>
            <person name="Mascher T."/>
            <person name="Medema M.H."/>
            <person name="Devos D.P."/>
            <person name="Kaster A.-K."/>
            <person name="Ovreas L."/>
            <person name="Rohde M."/>
            <person name="Galperin M.Y."/>
            <person name="Jogler C."/>
        </authorList>
    </citation>
    <scope>NUCLEOTIDE SEQUENCE [LARGE SCALE GENOMIC DNA]</scope>
    <source>
        <strain evidence="3 4">Mal52</strain>
    </source>
</reference>
<dbReference type="InterPro" id="IPR011040">
    <property type="entry name" value="Sialidase"/>
</dbReference>
<dbReference type="EMBL" id="CP036276">
    <property type="protein sequence ID" value="QDU44760.1"/>
    <property type="molecule type" value="Genomic_DNA"/>
</dbReference>
<organism evidence="3 4">
    <name type="scientific">Symmachiella dynata</name>
    <dbReference type="NCBI Taxonomy" id="2527995"/>
    <lineage>
        <taxon>Bacteria</taxon>
        <taxon>Pseudomonadati</taxon>
        <taxon>Planctomycetota</taxon>
        <taxon>Planctomycetia</taxon>
        <taxon>Planctomycetales</taxon>
        <taxon>Planctomycetaceae</taxon>
        <taxon>Symmachiella</taxon>
    </lineage>
</organism>
<sequence>MLQIAYALLVVALPAAPLYEAELVFPGEPKHNHSPGIVETADGDLLVCWFHGVGEKTDDSLVIRGARKKRGADQWSAPFLMADNQNLPDQNCVLFIDPRGKLWLFWISSLDNTSDTYLLKYRTSSDYAGDGPPKWDWQDVLHCRPVNLQQRYPESAEQAREEFAEEIKTNERLRTRLEYGVTASKDKLARRLGWMTRTHPIMLSDTRMMVPLYSDIFNCSLAAFTDDWGKTWEFSEPILPLNVQPSFVRKQNGDIVAMMRDKSPRRRIPRSVSHDGGQTWTQTQGMEIPNPDSSVECIVLKSGNWLLVCNDTTGGDRGGRTQMTAYLSDDEGKTWKWHRSLEKHDASTAAAYPSVIESRDGSILCAYTHSPSPNETIKVVRFNEDWVRAGDAAE</sequence>
<gene>
    <name evidence="3" type="ORF">Mal52_32460</name>
</gene>
<dbReference type="AlphaFoldDB" id="A0A517ZQL0"/>
<dbReference type="PANTHER" id="PTHR43752:SF2">
    <property type="entry name" value="BNR_ASP-BOX REPEAT FAMILY PROTEIN"/>
    <property type="match status" value="1"/>
</dbReference>
<dbReference type="CDD" id="cd15482">
    <property type="entry name" value="Sialidase_non-viral"/>
    <property type="match status" value="1"/>
</dbReference>
<dbReference type="SUPFAM" id="SSF50939">
    <property type="entry name" value="Sialidases"/>
    <property type="match status" value="1"/>
</dbReference>
<evidence type="ECO:0000313" key="4">
    <source>
        <dbReference type="Proteomes" id="UP000319383"/>
    </source>
</evidence>
<dbReference type="InterPro" id="IPR036278">
    <property type="entry name" value="Sialidase_sf"/>
</dbReference>
<evidence type="ECO:0000259" key="2">
    <source>
        <dbReference type="Pfam" id="PF13088"/>
    </source>
</evidence>
<dbReference type="KEGG" id="sdyn:Mal52_32460"/>
<evidence type="ECO:0000256" key="1">
    <source>
        <dbReference type="SAM" id="MobiDB-lite"/>
    </source>
</evidence>
<dbReference type="RefSeq" id="WP_197534216.1">
    <property type="nucleotide sequence ID" value="NZ_CP036276.1"/>
</dbReference>